<keyword evidence="11 15" id="KW-0472">Membrane</keyword>
<gene>
    <name evidence="19" type="primary">LOC106468181</name>
</gene>
<comment type="subcellular location">
    <subcellularLocation>
        <location evidence="2">Cell membrane</location>
        <topology evidence="2">Multi-pass membrane protein</topology>
    </subcellularLocation>
    <subcellularLocation>
        <location evidence="1">Recycling endosome membrane</location>
        <topology evidence="1">Multi-pass membrane protein</topology>
    </subcellularLocation>
</comment>
<evidence type="ECO:0000313" key="18">
    <source>
        <dbReference type="Proteomes" id="UP000694941"/>
    </source>
</evidence>
<dbReference type="InterPro" id="IPR002090">
    <property type="entry name" value="NHE-6/7/9"/>
</dbReference>
<evidence type="ECO:0000256" key="2">
    <source>
        <dbReference type="ARBA" id="ARBA00004651"/>
    </source>
</evidence>
<keyword evidence="16" id="KW-0732">Signal</keyword>
<evidence type="ECO:0000256" key="3">
    <source>
        <dbReference type="ARBA" id="ARBA00007367"/>
    </source>
</evidence>
<feature type="transmembrane region" description="Helical" evidence="15">
    <location>
        <begin position="491"/>
        <end position="511"/>
    </location>
</feature>
<comment type="similarity">
    <text evidence="3 13">Belongs to the monovalent cation:proton antiporter 1 (CPA1) transporter (TC 2.A.36) family.</text>
</comment>
<dbReference type="InterPro" id="IPR018422">
    <property type="entry name" value="Cation/H_exchanger_CPA1"/>
</dbReference>
<dbReference type="PRINTS" id="PR01088">
    <property type="entry name" value="NAHEXCHNGR6"/>
</dbReference>
<evidence type="ECO:0000256" key="1">
    <source>
        <dbReference type="ARBA" id="ARBA00004195"/>
    </source>
</evidence>
<evidence type="ECO:0000256" key="4">
    <source>
        <dbReference type="ARBA" id="ARBA00022448"/>
    </source>
</evidence>
<feature type="signal peptide" evidence="16">
    <location>
        <begin position="1"/>
        <end position="24"/>
    </location>
</feature>
<evidence type="ECO:0000256" key="5">
    <source>
        <dbReference type="ARBA" id="ARBA00022475"/>
    </source>
</evidence>
<evidence type="ECO:0000259" key="17">
    <source>
        <dbReference type="Pfam" id="PF00999"/>
    </source>
</evidence>
<accession>A0ABM1T8I5</accession>
<feature type="transmembrane region" description="Helical" evidence="15">
    <location>
        <begin position="168"/>
        <end position="185"/>
    </location>
</feature>
<evidence type="ECO:0000256" key="15">
    <source>
        <dbReference type="SAM" id="Phobius"/>
    </source>
</evidence>
<evidence type="ECO:0000256" key="10">
    <source>
        <dbReference type="ARBA" id="ARBA00023065"/>
    </source>
</evidence>
<dbReference type="Pfam" id="PF00999">
    <property type="entry name" value="Na_H_Exchanger"/>
    <property type="match status" value="1"/>
</dbReference>
<dbReference type="Proteomes" id="UP000694941">
    <property type="component" value="Unplaced"/>
</dbReference>
<dbReference type="InterPro" id="IPR006153">
    <property type="entry name" value="Cation/H_exchanger_TM"/>
</dbReference>
<evidence type="ECO:0000313" key="19">
    <source>
        <dbReference type="RefSeq" id="XP_022252191.1"/>
    </source>
</evidence>
<name>A0ABM1T8I5_LIMPO</name>
<feature type="region of interest" description="Disordered" evidence="14">
    <location>
        <begin position="667"/>
        <end position="687"/>
    </location>
</feature>
<keyword evidence="4 13" id="KW-0813">Transport</keyword>
<evidence type="ECO:0000256" key="12">
    <source>
        <dbReference type="ARBA" id="ARBA00023201"/>
    </source>
</evidence>
<feature type="transmembrane region" description="Helical" evidence="15">
    <location>
        <begin position="425"/>
        <end position="453"/>
    </location>
</feature>
<reference evidence="19" key="1">
    <citation type="submission" date="2025-08" db="UniProtKB">
        <authorList>
            <consortium name="RefSeq"/>
        </authorList>
    </citation>
    <scope>IDENTIFICATION</scope>
    <source>
        <tissue evidence="19">Muscle</tissue>
    </source>
</reference>
<evidence type="ECO:0000256" key="8">
    <source>
        <dbReference type="ARBA" id="ARBA00022989"/>
    </source>
</evidence>
<feature type="transmembrane region" description="Helical" evidence="15">
    <location>
        <begin position="309"/>
        <end position="330"/>
    </location>
</feature>
<keyword evidence="7" id="KW-0967">Endosome</keyword>
<sequence length="709" mass="79086">MMVSIVQRLVLSVTLLFCLTSVLCNAPTDIKLDEKAKRIHRIDCLNILVYVLLLILTVCTIWLFKRRRARFLHETGLAIIYGLVVGAIIRYGGEDTEVVFVAVKPISHNNTPVDIPPDNLFYTMEVKGNPVKGDLDYLNKTYAYVFRGEVTDVESKKLDQKATFDPEIFFNIILPPIIFNAGYSLKRRHFFRNLGAIMTYAFIGTTISCFVVGIVIYAFIQLMPHLQFSFTDCLYFGAIISATDPVTVLALLSDLHVDVNLYALVFGESILNDAVAIVLSGSINSYEELYGTQSGGFEVQACFKSVGNFIYIFICSFLIGSVTGCCTALLTKFTRLNDFPLLESSLFLLMSYSTFLISEAADLSGIVAVLFCGICQAHYTYNNLSDESRIRTKQLFELLSFVAESFIFTYIGVSMFTFTKHLWDVGFIIVAFLAIAVGRAVHVYPLSFLLNLGRHNKISLNFQHMLFFSGLRGAMAFALAFRNTLSEPRQLILTTTSMIAIVTVFFCGGITTQLLTWLGIPVGVEEEHEMLQLSGAQAVYNTMDSQATPQVSTPNELRSPPPVPENRTPYEKAWLVRKWHNFDVMFMKPLLTHSQPTLMETLPGCCLPFSKLLTTEKQLSQEGIMHNDDDSDSDLEIIESNFTTFRGRGLSSQNSVTKPFCIEDANATVSDPQSPEKNTSVQGDIGIGSGLNLRTHTRIKIPGFEGEPV</sequence>
<keyword evidence="12 13" id="KW-0739">Sodium transport</keyword>
<feature type="transmembrane region" description="Helical" evidence="15">
    <location>
        <begin position="234"/>
        <end position="252"/>
    </location>
</feature>
<feature type="region of interest" description="Disordered" evidence="14">
    <location>
        <begin position="545"/>
        <end position="565"/>
    </location>
</feature>
<feature type="compositionally biased region" description="Polar residues" evidence="14">
    <location>
        <begin position="667"/>
        <end position="682"/>
    </location>
</feature>
<keyword evidence="10 13" id="KW-0406">Ion transport</keyword>
<keyword evidence="9" id="KW-0915">Sodium</keyword>
<evidence type="ECO:0000256" key="7">
    <source>
        <dbReference type="ARBA" id="ARBA00022753"/>
    </source>
</evidence>
<evidence type="ECO:0000256" key="9">
    <source>
        <dbReference type="ARBA" id="ARBA00023053"/>
    </source>
</evidence>
<keyword evidence="18" id="KW-1185">Reference proteome</keyword>
<evidence type="ECO:0000256" key="11">
    <source>
        <dbReference type="ARBA" id="ARBA00023136"/>
    </source>
</evidence>
<evidence type="ECO:0000256" key="6">
    <source>
        <dbReference type="ARBA" id="ARBA00022692"/>
    </source>
</evidence>
<proteinExistence type="inferred from homology"/>
<feature type="compositionally biased region" description="Polar residues" evidence="14">
    <location>
        <begin position="545"/>
        <end position="556"/>
    </location>
</feature>
<dbReference type="InterPro" id="IPR004709">
    <property type="entry name" value="NaH_exchanger"/>
</dbReference>
<feature type="transmembrane region" description="Helical" evidence="15">
    <location>
        <begin position="76"/>
        <end position="93"/>
    </location>
</feature>
<feature type="transmembrane region" description="Helical" evidence="15">
    <location>
        <begin position="350"/>
        <end position="374"/>
    </location>
</feature>
<evidence type="ECO:0000256" key="16">
    <source>
        <dbReference type="SAM" id="SignalP"/>
    </source>
</evidence>
<keyword evidence="6 13" id="KW-0812">Transmembrane</keyword>
<dbReference type="PANTHER" id="PTHR10110:SF187">
    <property type="entry name" value="SODIUM_HYDROGEN EXCHANGER"/>
    <property type="match status" value="1"/>
</dbReference>
<feature type="transmembrane region" description="Helical" evidence="15">
    <location>
        <begin position="48"/>
        <end position="64"/>
    </location>
</feature>
<feature type="transmembrane region" description="Helical" evidence="15">
    <location>
        <begin position="395"/>
        <end position="413"/>
    </location>
</feature>
<feature type="domain" description="Cation/H+ exchanger transmembrane" evidence="17">
    <location>
        <begin position="55"/>
        <end position="517"/>
    </location>
</feature>
<dbReference type="NCBIfam" id="TIGR00840">
    <property type="entry name" value="b_cpa1"/>
    <property type="match status" value="1"/>
</dbReference>
<dbReference type="Gene3D" id="6.10.140.1330">
    <property type="match status" value="1"/>
</dbReference>
<dbReference type="PANTHER" id="PTHR10110">
    <property type="entry name" value="SODIUM/HYDROGEN EXCHANGER"/>
    <property type="match status" value="1"/>
</dbReference>
<feature type="chain" id="PRO_5045316117" description="Sodium/hydrogen exchanger" evidence="16">
    <location>
        <begin position="25"/>
        <end position="709"/>
    </location>
</feature>
<dbReference type="PRINTS" id="PR01084">
    <property type="entry name" value="NAHEXCHNGR"/>
</dbReference>
<keyword evidence="5" id="KW-1003">Cell membrane</keyword>
<evidence type="ECO:0000256" key="14">
    <source>
        <dbReference type="SAM" id="MobiDB-lite"/>
    </source>
</evidence>
<organism evidence="18 19">
    <name type="scientific">Limulus polyphemus</name>
    <name type="common">Atlantic horseshoe crab</name>
    <dbReference type="NCBI Taxonomy" id="6850"/>
    <lineage>
        <taxon>Eukaryota</taxon>
        <taxon>Metazoa</taxon>
        <taxon>Ecdysozoa</taxon>
        <taxon>Arthropoda</taxon>
        <taxon>Chelicerata</taxon>
        <taxon>Merostomata</taxon>
        <taxon>Xiphosura</taxon>
        <taxon>Limulidae</taxon>
        <taxon>Limulus</taxon>
    </lineage>
</organism>
<keyword evidence="13" id="KW-0050">Antiport</keyword>
<feature type="transmembrane region" description="Helical" evidence="15">
    <location>
        <begin position="197"/>
        <end position="222"/>
    </location>
</feature>
<dbReference type="RefSeq" id="XP_022252191.1">
    <property type="nucleotide sequence ID" value="XM_022396483.1"/>
</dbReference>
<evidence type="ECO:0000256" key="13">
    <source>
        <dbReference type="RuleBase" id="RU003722"/>
    </source>
</evidence>
<dbReference type="GeneID" id="106468181"/>
<protein>
    <recommendedName>
        <fullName evidence="13">Sodium/hydrogen exchanger</fullName>
    </recommendedName>
</protein>
<keyword evidence="8 15" id="KW-1133">Transmembrane helix</keyword>